<dbReference type="Pfam" id="PF07534">
    <property type="entry name" value="TLD"/>
    <property type="match status" value="1"/>
</dbReference>
<feature type="domain" description="TLDc" evidence="1">
    <location>
        <begin position="91"/>
        <end position="267"/>
    </location>
</feature>
<evidence type="ECO:0000313" key="3">
    <source>
        <dbReference type="Proteomes" id="UP000789405"/>
    </source>
</evidence>
<reference evidence="2" key="1">
    <citation type="submission" date="2021-06" db="EMBL/GenBank/DDBJ databases">
        <authorList>
            <person name="Kallberg Y."/>
            <person name="Tangrot J."/>
            <person name="Rosling A."/>
        </authorList>
    </citation>
    <scope>NUCLEOTIDE SEQUENCE</scope>
    <source>
        <strain evidence="2">MA453B</strain>
    </source>
</reference>
<dbReference type="Proteomes" id="UP000789405">
    <property type="component" value="Unassembled WGS sequence"/>
</dbReference>
<evidence type="ECO:0000259" key="1">
    <source>
        <dbReference type="PROSITE" id="PS51886"/>
    </source>
</evidence>
<protein>
    <submittedName>
        <fullName evidence="2">8701_t:CDS:1</fullName>
    </submittedName>
</protein>
<comment type="caution">
    <text evidence="2">The sequence shown here is derived from an EMBL/GenBank/DDBJ whole genome shotgun (WGS) entry which is preliminary data.</text>
</comment>
<dbReference type="OrthoDB" id="5948799at2759"/>
<accession>A0A9N8ZZ00</accession>
<gene>
    <name evidence="2" type="ORF">DERYTH_LOCUS3489</name>
</gene>
<dbReference type="EMBL" id="CAJVPY010001233">
    <property type="protein sequence ID" value="CAG8513151.1"/>
    <property type="molecule type" value="Genomic_DNA"/>
</dbReference>
<organism evidence="2 3">
    <name type="scientific">Dentiscutata erythropus</name>
    <dbReference type="NCBI Taxonomy" id="1348616"/>
    <lineage>
        <taxon>Eukaryota</taxon>
        <taxon>Fungi</taxon>
        <taxon>Fungi incertae sedis</taxon>
        <taxon>Mucoromycota</taxon>
        <taxon>Glomeromycotina</taxon>
        <taxon>Glomeromycetes</taxon>
        <taxon>Diversisporales</taxon>
        <taxon>Gigasporaceae</taxon>
        <taxon>Dentiscutata</taxon>
    </lineage>
</organism>
<dbReference type="PROSITE" id="PS51886">
    <property type="entry name" value="TLDC"/>
    <property type="match status" value="1"/>
</dbReference>
<proteinExistence type="predicted"/>
<dbReference type="InterPro" id="IPR006571">
    <property type="entry name" value="TLDc_dom"/>
</dbReference>
<dbReference type="AlphaFoldDB" id="A0A9N8ZZ00"/>
<name>A0A9N8ZZ00_9GLOM</name>
<keyword evidence="3" id="KW-1185">Reference proteome</keyword>
<evidence type="ECO:0000313" key="2">
    <source>
        <dbReference type="EMBL" id="CAG8513151.1"/>
    </source>
</evidence>
<sequence>MSKIIKKRSKTDIANWGENDFESLKKSLEPFISYIRFHEISRDDFYHHVRPYKKAIPEDLYEDLVGYLMANINPKISKLPSRLGSIKIDSVIIERDKAAIITNWIEKRDNFFRKPFYQFTLTYRATRDGFDYNNFIANNCNCVVLGLIKVSDSGKIIGGYNPLGLRNMNNYNHNYNRGRLHRAQWETTDDSFIFCFEDGKSSDDHILSRVNDPSYAIYNYGGNWMNFGNADLIVNGQNGTCSQCHYELEILDANNFVVEELEIFVVQKTLTKN</sequence>